<protein>
    <recommendedName>
        <fullName evidence="1">4Fe-4S ferredoxin-type domain-containing protein</fullName>
    </recommendedName>
</protein>
<dbReference type="GeneID" id="25401848"/>
<dbReference type="InterPro" id="IPR013785">
    <property type="entry name" value="Aldolase_TIM"/>
</dbReference>
<dbReference type="SUPFAM" id="SSF54862">
    <property type="entry name" value="4Fe-4S ferredoxins"/>
    <property type="match status" value="1"/>
</dbReference>
<name>A0A0F7CL82_9CREN</name>
<dbReference type="Gene3D" id="3.20.20.70">
    <property type="entry name" value="Aldolase class I"/>
    <property type="match status" value="1"/>
</dbReference>
<dbReference type="PATRIC" id="fig|1550241.5.peg.1331"/>
<proteinExistence type="predicted"/>
<keyword evidence="3" id="KW-1185">Reference proteome</keyword>
<evidence type="ECO:0000313" key="2">
    <source>
        <dbReference type="EMBL" id="AKG38956.1"/>
    </source>
</evidence>
<dbReference type="SUPFAM" id="SSF51395">
    <property type="entry name" value="FMN-linked oxidoreductases"/>
    <property type="match status" value="1"/>
</dbReference>
<dbReference type="Proteomes" id="UP000067434">
    <property type="component" value="Chromosome"/>
</dbReference>
<dbReference type="EMBL" id="CP009961">
    <property type="protein sequence ID" value="AKG38956.1"/>
    <property type="molecule type" value="Genomic_DNA"/>
</dbReference>
<dbReference type="RefSeq" id="WP_052884470.1">
    <property type="nucleotide sequence ID" value="NZ_CP009961.1"/>
</dbReference>
<feature type="domain" description="4Fe-4S ferredoxin-type" evidence="1">
    <location>
        <begin position="317"/>
        <end position="348"/>
    </location>
</feature>
<dbReference type="STRING" id="1550241.MA03_06415"/>
<gene>
    <name evidence="2" type="ORF">MA03_06415</name>
</gene>
<dbReference type="PROSITE" id="PS51379">
    <property type="entry name" value="4FE4S_FER_2"/>
    <property type="match status" value="1"/>
</dbReference>
<reference evidence="2 3" key="1">
    <citation type="journal article" date="2015" name="Stand. Genomic Sci.">
        <title>Complete genome sequence of and proposal of Thermofilum uzonense sp. nov. a novel hyperthermophilic crenarchaeon and emended description of the genus Thermofilum.</title>
        <authorList>
            <person name="Toshchakov S.V."/>
            <person name="Korzhenkov A.A."/>
            <person name="Samarov N.I."/>
            <person name="Mazunin I.O."/>
            <person name="Mozhey O.I."/>
            <person name="Shmyr I.S."/>
            <person name="Derbikova K.S."/>
            <person name="Taranov E.A."/>
            <person name="Dominova I.N."/>
            <person name="Bonch-Osmolovskaya E.A."/>
            <person name="Patrushev M.V."/>
            <person name="Podosokorskaya O.A."/>
            <person name="Kublanov I.V."/>
        </authorList>
    </citation>
    <scope>NUCLEOTIDE SEQUENCE [LARGE SCALE GENOMIC DNA]</scope>
    <source>
        <strain evidence="2 3">1807-2</strain>
    </source>
</reference>
<dbReference type="OrthoDB" id="31491at2157"/>
<dbReference type="AlphaFoldDB" id="A0A0F7CL82"/>
<dbReference type="HOGENOM" id="CLU_803204_0_0_2"/>
<organism evidence="2 3">
    <name type="scientific">Infirmifilum uzonense</name>
    <dbReference type="NCBI Taxonomy" id="1550241"/>
    <lineage>
        <taxon>Archaea</taxon>
        <taxon>Thermoproteota</taxon>
        <taxon>Thermoprotei</taxon>
        <taxon>Thermofilales</taxon>
        <taxon>Thermofilaceae</taxon>
        <taxon>Infirmifilum</taxon>
    </lineage>
</organism>
<evidence type="ECO:0000259" key="1">
    <source>
        <dbReference type="PROSITE" id="PS51379"/>
    </source>
</evidence>
<dbReference type="KEGG" id="thf:MA03_06415"/>
<sequence length="348" mass="39120">MSRPIYFAGLSLTSPRGVSSEDVVLYNIPEFATAYKEKFGVFFLPTVTDSELSFERNKTRILVHYFSSWKDYVIVTRPFSFSVEEVEAIARKIREESKVIASIAASRLSSLTRLSSRFMGIVDGFEIDLGLTSLLIGEHRSFESYAIDVIEEFVSVSKRPVFVKVSPSVQLSSEFLENLRQTGIAGMVFTPHIVYSIGREFFRVHSPYLSKLYALIWAKLIASTDIPTAYISDIPEHLLGEVSVEKTFDILLFDTALLSTLVDMPGVVELDKEMPIRWRYIPDPLRPAIDVVREPQCLNVCPYRAFSKEKNLHDSPSGLAVADEKCNVCGLCLSSCKDVKLMATLTPE</sequence>
<dbReference type="InterPro" id="IPR017896">
    <property type="entry name" value="4Fe4S_Fe-S-bd"/>
</dbReference>
<evidence type="ECO:0000313" key="3">
    <source>
        <dbReference type="Proteomes" id="UP000067434"/>
    </source>
</evidence>
<accession>A0A0F7CL82</accession>
<dbReference type="Gene3D" id="3.30.70.20">
    <property type="match status" value="1"/>
</dbReference>